<dbReference type="Proteomes" id="UP001164965">
    <property type="component" value="Chromosome"/>
</dbReference>
<keyword evidence="2" id="KW-1185">Reference proteome</keyword>
<organism evidence="1 2">
    <name type="scientific">Rhodococcus antarcticus</name>
    <dbReference type="NCBI Taxonomy" id="2987751"/>
    <lineage>
        <taxon>Bacteria</taxon>
        <taxon>Bacillati</taxon>
        <taxon>Actinomycetota</taxon>
        <taxon>Actinomycetes</taxon>
        <taxon>Mycobacteriales</taxon>
        <taxon>Nocardiaceae</taxon>
        <taxon>Rhodococcus</taxon>
    </lineage>
</organism>
<name>A0ABY6NXK4_9NOCA</name>
<protein>
    <submittedName>
        <fullName evidence="1">Uncharacterized protein</fullName>
    </submittedName>
</protein>
<sequence length="231" mass="25559">MDLLQVEGELTGRVRGLQVEEWSDLELLRIATQGFEVLNLKDSEGALASKLVEQSFGSPLIMQELCSELCEYNGIEKQVDGPELILRRPEWSSFFGKIAATIKPSLIESLKIGPTERRRRTQIAITGSDAYVDMCSALLLAVGRLAPKRSMTPVEISDSMNEFVTNRRPLDQIRRACRGMVKIADSSKGAGDSALDFATNPEKLTVVDPYLIFFIGWGLQGLELPVVRKSA</sequence>
<dbReference type="RefSeq" id="WP_265382125.1">
    <property type="nucleotide sequence ID" value="NZ_CP110615.1"/>
</dbReference>
<proteinExistence type="predicted"/>
<reference evidence="1" key="1">
    <citation type="submission" date="2022-10" db="EMBL/GenBank/DDBJ databases">
        <title>Rhodococcus sp.75.</title>
        <authorList>
            <person name="Sun M."/>
        </authorList>
    </citation>
    <scope>NUCLEOTIDE SEQUENCE</scope>
    <source>
        <strain evidence="1">75</strain>
    </source>
</reference>
<accession>A0ABY6NXK4</accession>
<evidence type="ECO:0000313" key="1">
    <source>
        <dbReference type="EMBL" id="UZJ24018.1"/>
    </source>
</evidence>
<gene>
    <name evidence="1" type="ORF">RHODO2019_12610</name>
</gene>
<evidence type="ECO:0000313" key="2">
    <source>
        <dbReference type="Proteomes" id="UP001164965"/>
    </source>
</evidence>
<dbReference type="EMBL" id="CP110615">
    <property type="protein sequence ID" value="UZJ24018.1"/>
    <property type="molecule type" value="Genomic_DNA"/>
</dbReference>